<dbReference type="AlphaFoldDB" id="A0AAP0J9N8"/>
<sequence>MAFVVRSPDQLPESTAQKVVEIEDCKCCDDEKQGCPESVHDLVTTKLYLKSTSSNKKMEKEHVMRRIRHRRRVNKARSFVQRLMGSTGQTGGAEREHKTWLDDAFSAP</sequence>
<dbReference type="PANTHER" id="PTHR35324">
    <property type="entry name" value="BNAA08G03750D PROTEIN"/>
    <property type="match status" value="1"/>
</dbReference>
<gene>
    <name evidence="2" type="ORF">Sjap_010475</name>
</gene>
<organism evidence="2 3">
    <name type="scientific">Stephania japonica</name>
    <dbReference type="NCBI Taxonomy" id="461633"/>
    <lineage>
        <taxon>Eukaryota</taxon>
        <taxon>Viridiplantae</taxon>
        <taxon>Streptophyta</taxon>
        <taxon>Embryophyta</taxon>
        <taxon>Tracheophyta</taxon>
        <taxon>Spermatophyta</taxon>
        <taxon>Magnoliopsida</taxon>
        <taxon>Ranunculales</taxon>
        <taxon>Menispermaceae</taxon>
        <taxon>Menispermoideae</taxon>
        <taxon>Cissampelideae</taxon>
        <taxon>Stephania</taxon>
    </lineage>
</organism>
<comment type="caution">
    <text evidence="2">The sequence shown here is derived from an EMBL/GenBank/DDBJ whole genome shotgun (WGS) entry which is preliminary data.</text>
</comment>
<evidence type="ECO:0000313" key="3">
    <source>
        <dbReference type="Proteomes" id="UP001417504"/>
    </source>
</evidence>
<dbReference type="Proteomes" id="UP001417504">
    <property type="component" value="Unassembled WGS sequence"/>
</dbReference>
<name>A0AAP0J9N8_9MAGN</name>
<evidence type="ECO:0000256" key="1">
    <source>
        <dbReference type="SAM" id="MobiDB-lite"/>
    </source>
</evidence>
<reference evidence="2 3" key="1">
    <citation type="submission" date="2024-01" db="EMBL/GenBank/DDBJ databases">
        <title>Genome assemblies of Stephania.</title>
        <authorList>
            <person name="Yang L."/>
        </authorList>
    </citation>
    <scope>NUCLEOTIDE SEQUENCE [LARGE SCALE GENOMIC DNA]</scope>
    <source>
        <strain evidence="2">QJT</strain>
        <tissue evidence="2">Leaf</tissue>
    </source>
</reference>
<protein>
    <submittedName>
        <fullName evidence="2">Uncharacterized protein</fullName>
    </submittedName>
</protein>
<keyword evidence="3" id="KW-1185">Reference proteome</keyword>
<accession>A0AAP0J9N8</accession>
<proteinExistence type="predicted"/>
<evidence type="ECO:0000313" key="2">
    <source>
        <dbReference type="EMBL" id="KAK9129988.1"/>
    </source>
</evidence>
<dbReference type="EMBL" id="JBBNAE010000004">
    <property type="protein sequence ID" value="KAK9129988.1"/>
    <property type="molecule type" value="Genomic_DNA"/>
</dbReference>
<feature type="region of interest" description="Disordered" evidence="1">
    <location>
        <begin position="75"/>
        <end position="108"/>
    </location>
</feature>
<dbReference type="PANTHER" id="PTHR35324:SF4">
    <property type="entry name" value="EXPRESSED PROTEIN"/>
    <property type="match status" value="1"/>
</dbReference>